<dbReference type="EMBL" id="WHWC01000003">
    <property type="protein sequence ID" value="KAG8385178.1"/>
    <property type="molecule type" value="Genomic_DNA"/>
</dbReference>
<dbReference type="GO" id="GO:0071949">
    <property type="term" value="F:FAD binding"/>
    <property type="evidence" value="ECO:0007669"/>
    <property type="project" value="InterPro"/>
</dbReference>
<dbReference type="PROSITE" id="PS51387">
    <property type="entry name" value="FAD_PCMH"/>
    <property type="match status" value="1"/>
</dbReference>
<accession>A0AAV6Y176</accession>
<dbReference type="InterPro" id="IPR016166">
    <property type="entry name" value="FAD-bd_PCMH"/>
</dbReference>
<dbReference type="Gene3D" id="3.40.462.20">
    <property type="match status" value="1"/>
</dbReference>
<protein>
    <recommendedName>
        <fullName evidence="1">FAD-binding PCMH-type domain-containing protein</fullName>
    </recommendedName>
</protein>
<dbReference type="Gene3D" id="3.30.465.10">
    <property type="match status" value="1"/>
</dbReference>
<feature type="domain" description="FAD-binding PCMH-type" evidence="1">
    <location>
        <begin position="1"/>
        <end position="120"/>
    </location>
</feature>
<dbReference type="AlphaFoldDB" id="A0AAV6Y176"/>
<keyword evidence="3" id="KW-1185">Reference proteome</keyword>
<proteinExistence type="predicted"/>
<evidence type="ECO:0000313" key="2">
    <source>
        <dbReference type="EMBL" id="KAG8385178.1"/>
    </source>
</evidence>
<dbReference type="Pfam" id="PF01565">
    <property type="entry name" value="FAD_binding_4"/>
    <property type="match status" value="1"/>
</dbReference>
<evidence type="ECO:0000259" key="1">
    <source>
        <dbReference type="PROSITE" id="PS51387"/>
    </source>
</evidence>
<organism evidence="2 3">
    <name type="scientific">Buddleja alternifolia</name>
    <dbReference type="NCBI Taxonomy" id="168488"/>
    <lineage>
        <taxon>Eukaryota</taxon>
        <taxon>Viridiplantae</taxon>
        <taxon>Streptophyta</taxon>
        <taxon>Embryophyta</taxon>
        <taxon>Tracheophyta</taxon>
        <taxon>Spermatophyta</taxon>
        <taxon>Magnoliopsida</taxon>
        <taxon>eudicotyledons</taxon>
        <taxon>Gunneridae</taxon>
        <taxon>Pentapetalae</taxon>
        <taxon>asterids</taxon>
        <taxon>lamiids</taxon>
        <taxon>Lamiales</taxon>
        <taxon>Scrophulariaceae</taxon>
        <taxon>Buddlejeae</taxon>
        <taxon>Buddleja</taxon>
    </lineage>
</organism>
<dbReference type="SUPFAM" id="SSF56176">
    <property type="entry name" value="FAD-binding/transporter-associated domain-like"/>
    <property type="match status" value="1"/>
</dbReference>
<dbReference type="InterPro" id="IPR036318">
    <property type="entry name" value="FAD-bd_PCMH-like_sf"/>
</dbReference>
<evidence type="ECO:0000313" key="3">
    <source>
        <dbReference type="Proteomes" id="UP000826271"/>
    </source>
</evidence>
<dbReference type="PANTHER" id="PTHR32448">
    <property type="entry name" value="OS08G0158400 PROTEIN"/>
    <property type="match status" value="1"/>
</dbReference>
<gene>
    <name evidence="2" type="ORF">BUALT_Bualt03G0014900</name>
</gene>
<dbReference type="InterPro" id="IPR006094">
    <property type="entry name" value="Oxid_FAD_bind_N"/>
</dbReference>
<sequence length="134" mass="14411">MRNFQSISIDINEKTAWVQVGATLGQLYHTIAQRSKALAFTTGVCPTVGVGGHFSDGGYGFMSRKHALASDNIIDAKLINANGQVLDRESMGEDLFWAIRGGGGASFGIILAFKVKLVIIPEAVTVFNVPRKLE</sequence>
<comment type="caution">
    <text evidence="2">The sequence shown here is derived from an EMBL/GenBank/DDBJ whole genome shotgun (WGS) entry which is preliminary data.</text>
</comment>
<name>A0AAV6Y176_9LAMI</name>
<dbReference type="Proteomes" id="UP000826271">
    <property type="component" value="Unassembled WGS sequence"/>
</dbReference>
<reference evidence="2" key="1">
    <citation type="submission" date="2019-10" db="EMBL/GenBank/DDBJ databases">
        <authorList>
            <person name="Zhang R."/>
            <person name="Pan Y."/>
            <person name="Wang J."/>
            <person name="Ma R."/>
            <person name="Yu S."/>
        </authorList>
    </citation>
    <scope>NUCLEOTIDE SEQUENCE</scope>
    <source>
        <strain evidence="2">LA-IB0</strain>
        <tissue evidence="2">Leaf</tissue>
    </source>
</reference>
<dbReference type="InterPro" id="IPR016169">
    <property type="entry name" value="FAD-bd_PCMH_sub2"/>
</dbReference>